<proteinExistence type="predicted"/>
<gene>
    <name evidence="1" type="ORF">glysoja_029892</name>
</gene>
<evidence type="ECO:0000313" key="1">
    <source>
        <dbReference type="EMBL" id="KHN19030.1"/>
    </source>
</evidence>
<dbReference type="GO" id="GO:0055085">
    <property type="term" value="P:transmembrane transport"/>
    <property type="evidence" value="ECO:0007669"/>
    <property type="project" value="InterPro"/>
</dbReference>
<sequence>MFFALTYGFGFATIASTLTHVVCFYGSPWTCPGDRAFFDASVIWGLVGPKCIFGSQGKYSAMNWFLLGGALGPAIVLPIAQSISQIVMDFTNQSPSSLGSNWNDATSNPIELQCLDFR</sequence>
<protein>
    <submittedName>
        <fullName evidence="1">Oligopeptide transporter 4</fullName>
    </submittedName>
</protein>
<dbReference type="AlphaFoldDB" id="A0A0B2QCM0"/>
<dbReference type="EMBL" id="KN659486">
    <property type="protein sequence ID" value="KHN19030.1"/>
    <property type="molecule type" value="Genomic_DNA"/>
</dbReference>
<dbReference type="Proteomes" id="UP000053555">
    <property type="component" value="Unassembled WGS sequence"/>
</dbReference>
<dbReference type="InterPro" id="IPR004648">
    <property type="entry name" value="Oligpept_transpt"/>
</dbReference>
<dbReference type="PANTHER" id="PTHR22601">
    <property type="entry name" value="ISP4 LIKE PROTEIN"/>
    <property type="match status" value="1"/>
</dbReference>
<name>A0A0B2QCM0_GLYSO</name>
<reference evidence="1" key="1">
    <citation type="submission" date="2014-07" db="EMBL/GenBank/DDBJ databases">
        <title>Identification of a novel salt tolerance gene in wild soybean by whole-genome sequencing.</title>
        <authorList>
            <person name="Lam H.-M."/>
            <person name="Qi X."/>
            <person name="Li M.-W."/>
            <person name="Liu X."/>
            <person name="Xie M."/>
            <person name="Ni M."/>
            <person name="Xu X."/>
        </authorList>
    </citation>
    <scope>NUCLEOTIDE SEQUENCE [LARGE SCALE GENOMIC DNA]</scope>
    <source>
        <tissue evidence="1">Root</tissue>
    </source>
</reference>
<accession>A0A0B2QCM0</accession>
<organism evidence="1">
    <name type="scientific">Glycine soja</name>
    <name type="common">Wild soybean</name>
    <dbReference type="NCBI Taxonomy" id="3848"/>
    <lineage>
        <taxon>Eukaryota</taxon>
        <taxon>Viridiplantae</taxon>
        <taxon>Streptophyta</taxon>
        <taxon>Embryophyta</taxon>
        <taxon>Tracheophyta</taxon>
        <taxon>Spermatophyta</taxon>
        <taxon>Magnoliopsida</taxon>
        <taxon>eudicotyledons</taxon>
        <taxon>Gunneridae</taxon>
        <taxon>Pentapetalae</taxon>
        <taxon>rosids</taxon>
        <taxon>fabids</taxon>
        <taxon>Fabales</taxon>
        <taxon>Fabaceae</taxon>
        <taxon>Papilionoideae</taxon>
        <taxon>50 kb inversion clade</taxon>
        <taxon>NPAAA clade</taxon>
        <taxon>indigoferoid/millettioid clade</taxon>
        <taxon>Phaseoleae</taxon>
        <taxon>Glycine</taxon>
        <taxon>Glycine subgen. Soja</taxon>
    </lineage>
</organism>